<dbReference type="InterPro" id="IPR007016">
    <property type="entry name" value="O-antigen_ligase-rel_domated"/>
</dbReference>
<protein>
    <submittedName>
        <fullName evidence="7">O-antigen ligase family protein</fullName>
    </submittedName>
</protein>
<evidence type="ECO:0000313" key="7">
    <source>
        <dbReference type="EMBL" id="MCS7477263.1"/>
    </source>
</evidence>
<evidence type="ECO:0000313" key="8">
    <source>
        <dbReference type="Proteomes" id="UP001141259"/>
    </source>
</evidence>
<feature type="transmembrane region" description="Helical" evidence="5">
    <location>
        <begin position="17"/>
        <end position="36"/>
    </location>
</feature>
<dbReference type="GO" id="GO:0016874">
    <property type="term" value="F:ligase activity"/>
    <property type="evidence" value="ECO:0007669"/>
    <property type="project" value="UniProtKB-KW"/>
</dbReference>
<gene>
    <name evidence="7" type="ORF">NZH93_10405</name>
</gene>
<keyword evidence="4 5" id="KW-0472">Membrane</keyword>
<comment type="caution">
    <text evidence="7">The sequence shown here is derived from an EMBL/GenBank/DDBJ whole genome shotgun (WGS) entry which is preliminary data.</text>
</comment>
<feature type="transmembrane region" description="Helical" evidence="5">
    <location>
        <begin position="353"/>
        <end position="372"/>
    </location>
</feature>
<dbReference type="RefSeq" id="WP_259622774.1">
    <property type="nucleotide sequence ID" value="NZ_JANYMP010000004.1"/>
</dbReference>
<feature type="transmembrane region" description="Helical" evidence="5">
    <location>
        <begin position="161"/>
        <end position="178"/>
    </location>
</feature>
<keyword evidence="8" id="KW-1185">Reference proteome</keyword>
<evidence type="ECO:0000259" key="6">
    <source>
        <dbReference type="Pfam" id="PF04932"/>
    </source>
</evidence>
<organism evidence="7 8">
    <name type="scientific">Umezawaea endophytica</name>
    <dbReference type="NCBI Taxonomy" id="1654476"/>
    <lineage>
        <taxon>Bacteria</taxon>
        <taxon>Bacillati</taxon>
        <taxon>Actinomycetota</taxon>
        <taxon>Actinomycetes</taxon>
        <taxon>Pseudonocardiales</taxon>
        <taxon>Pseudonocardiaceae</taxon>
        <taxon>Umezawaea</taxon>
    </lineage>
</organism>
<dbReference type="EMBL" id="JANYMP010000004">
    <property type="protein sequence ID" value="MCS7477263.1"/>
    <property type="molecule type" value="Genomic_DNA"/>
</dbReference>
<evidence type="ECO:0000256" key="1">
    <source>
        <dbReference type="ARBA" id="ARBA00004141"/>
    </source>
</evidence>
<dbReference type="Proteomes" id="UP001141259">
    <property type="component" value="Unassembled WGS sequence"/>
</dbReference>
<dbReference type="PANTHER" id="PTHR37422:SF13">
    <property type="entry name" value="LIPOPOLYSACCHARIDE BIOSYNTHESIS PROTEIN PA4999-RELATED"/>
    <property type="match status" value="1"/>
</dbReference>
<name>A0A9X2VL96_9PSEU</name>
<reference evidence="7" key="1">
    <citation type="submission" date="2022-08" db="EMBL/GenBank/DDBJ databases">
        <authorList>
            <person name="Tistechok S."/>
            <person name="Samborskyy M."/>
            <person name="Roman I."/>
        </authorList>
    </citation>
    <scope>NUCLEOTIDE SEQUENCE</scope>
    <source>
        <strain evidence="7">DSM 103496</strain>
    </source>
</reference>
<feature type="transmembrane region" description="Helical" evidence="5">
    <location>
        <begin position="185"/>
        <end position="202"/>
    </location>
</feature>
<keyword evidence="2 5" id="KW-0812">Transmembrane</keyword>
<dbReference type="GO" id="GO:0016020">
    <property type="term" value="C:membrane"/>
    <property type="evidence" value="ECO:0007669"/>
    <property type="project" value="UniProtKB-SubCell"/>
</dbReference>
<proteinExistence type="predicted"/>
<keyword evidence="3 5" id="KW-1133">Transmembrane helix</keyword>
<dbReference type="AlphaFoldDB" id="A0A9X2VL96"/>
<evidence type="ECO:0000256" key="2">
    <source>
        <dbReference type="ARBA" id="ARBA00022692"/>
    </source>
</evidence>
<feature type="transmembrane region" description="Helical" evidence="5">
    <location>
        <begin position="123"/>
        <end position="141"/>
    </location>
</feature>
<accession>A0A9X2VL96</accession>
<comment type="subcellular location">
    <subcellularLocation>
        <location evidence="1">Membrane</location>
        <topology evidence="1">Multi-pass membrane protein</topology>
    </subcellularLocation>
</comment>
<feature type="transmembrane region" description="Helical" evidence="5">
    <location>
        <begin position="228"/>
        <end position="246"/>
    </location>
</feature>
<evidence type="ECO:0000256" key="5">
    <source>
        <dbReference type="SAM" id="Phobius"/>
    </source>
</evidence>
<dbReference type="Pfam" id="PF04932">
    <property type="entry name" value="Wzy_C"/>
    <property type="match status" value="1"/>
</dbReference>
<dbReference type="InterPro" id="IPR051533">
    <property type="entry name" value="WaaL-like"/>
</dbReference>
<evidence type="ECO:0000256" key="3">
    <source>
        <dbReference type="ARBA" id="ARBA00022989"/>
    </source>
</evidence>
<feature type="domain" description="O-antigen ligase-related" evidence="6">
    <location>
        <begin position="192"/>
        <end position="332"/>
    </location>
</feature>
<dbReference type="PANTHER" id="PTHR37422">
    <property type="entry name" value="TEICHURONIC ACID BIOSYNTHESIS PROTEIN TUAE"/>
    <property type="match status" value="1"/>
</dbReference>
<evidence type="ECO:0000256" key="4">
    <source>
        <dbReference type="ARBA" id="ARBA00023136"/>
    </source>
</evidence>
<sequence length="405" mass="42117">MTALVAARRDLLAPERFLRAFACATVALAPIEGYLLAVHGQLAKLAPGLLALTWVAIRVRDREWPKPHPVHALLALFAVVVLVSAGVHAAEPFALEYTQRWLPFLLVTAILVDVASREVPIRALLVSAVAGAAVAGAGALYSLVAGGESRASGPLDDPNDLAHVLVAALPLVLPIVAARRGPVPVLALLAGAVLVAGAAATFSRGGGIALGAAVLWLVARRVLSLRVLAAAVGVLAVLALGGAVVAQQELERALQEKSFIASTNVDTRELRWQAAARILTENPVFGVGPGGFRAEYPAFSHNAEVDEQTPVAHNMYLEVAAELGVPGFLLFAALIGTAALASERALRAGADRTQMVAVQASLLATAVASTFLSEQYYLPLWLMIAVACAAELRTGSGSARPARDQ</sequence>
<feature type="transmembrane region" description="Helical" evidence="5">
    <location>
        <begin position="323"/>
        <end position="341"/>
    </location>
</feature>
<feature type="transmembrane region" description="Helical" evidence="5">
    <location>
        <begin position="71"/>
        <end position="89"/>
    </location>
</feature>
<keyword evidence="7" id="KW-0436">Ligase</keyword>